<sequence length="215" mass="24915">MGIIIDKYKKLKADLLNSGEQIIYSGNGGDPTLDSKKDIYLYRGEHKDYGNTSCLATKNRDYLNDDIDKKEHEKPFSDVIDNLVNWQENGIHTRLLDVSECFKISLFFACDSKDKNDDGYVYIFPRKGLYNTDINLTRPSFDINDINTDIPNYRGVIVYDKLNLLMDVKYPDIRESDSYKKLILYKSNNERMVANKFSGDRELDNASQEEFNKAN</sequence>
<evidence type="ECO:0000313" key="3">
    <source>
        <dbReference type="Proteomes" id="UP001056707"/>
    </source>
</evidence>
<dbReference type="EMBL" id="CP097116">
    <property type="protein sequence ID" value="USS85125.1"/>
    <property type="molecule type" value="Genomic_DNA"/>
</dbReference>
<dbReference type="InterPro" id="IPR014966">
    <property type="entry name" value="FRG-dom"/>
</dbReference>
<dbReference type="Pfam" id="PF08867">
    <property type="entry name" value="FRG"/>
    <property type="match status" value="1"/>
</dbReference>
<evidence type="ECO:0000259" key="1">
    <source>
        <dbReference type="SMART" id="SM00901"/>
    </source>
</evidence>
<reference evidence="2" key="1">
    <citation type="submission" date="2022-05" db="EMBL/GenBank/DDBJ databases">
        <authorList>
            <person name="Oliphant S.A."/>
            <person name="Watson-Haigh N.S."/>
            <person name="Sumby K.M."/>
            <person name="Gardner J.M."/>
            <person name="Jiranek V."/>
        </authorList>
    </citation>
    <scope>NUCLEOTIDE SEQUENCE</scope>
    <source>
        <strain evidence="2">KI16_H9</strain>
    </source>
</reference>
<dbReference type="SMART" id="SM00901">
    <property type="entry name" value="FRG"/>
    <property type="match status" value="1"/>
</dbReference>
<feature type="domain" description="FRG" evidence="1">
    <location>
        <begin position="36"/>
        <end position="122"/>
    </location>
</feature>
<organism evidence="2 3">
    <name type="scientific">Fructilactobacillus myrtifloralis</name>
    <dbReference type="NCBI Taxonomy" id="2940301"/>
    <lineage>
        <taxon>Bacteria</taxon>
        <taxon>Bacillati</taxon>
        <taxon>Bacillota</taxon>
        <taxon>Bacilli</taxon>
        <taxon>Lactobacillales</taxon>
        <taxon>Lactobacillaceae</taxon>
        <taxon>Fructilactobacillus</taxon>
    </lineage>
</organism>
<dbReference type="Proteomes" id="UP001056707">
    <property type="component" value="Chromosome"/>
</dbReference>
<evidence type="ECO:0000313" key="2">
    <source>
        <dbReference type="EMBL" id="USS85125.1"/>
    </source>
</evidence>
<dbReference type="RefSeq" id="WP_252750020.1">
    <property type="nucleotide sequence ID" value="NZ_CP097116.1"/>
</dbReference>
<name>A0ABY5BN76_9LACO</name>
<accession>A0ABY5BN76</accession>
<protein>
    <submittedName>
        <fullName evidence="2">FRG domain-containing protein</fullName>
    </submittedName>
</protein>
<gene>
    <name evidence="2" type="ORF">M3M35_00165</name>
</gene>
<proteinExistence type="predicted"/>
<keyword evidence="3" id="KW-1185">Reference proteome</keyword>